<organism evidence="1 2">
    <name type="scientific">Kistimonas scapharcae</name>
    <dbReference type="NCBI Taxonomy" id="1036133"/>
    <lineage>
        <taxon>Bacteria</taxon>
        <taxon>Pseudomonadati</taxon>
        <taxon>Pseudomonadota</taxon>
        <taxon>Gammaproteobacteria</taxon>
        <taxon>Oceanospirillales</taxon>
        <taxon>Endozoicomonadaceae</taxon>
        <taxon>Kistimonas</taxon>
    </lineage>
</organism>
<dbReference type="SUPFAM" id="SSF51197">
    <property type="entry name" value="Clavaminate synthase-like"/>
    <property type="match status" value="1"/>
</dbReference>
<name>A0ABP8V9J6_9GAMM</name>
<evidence type="ECO:0008006" key="3">
    <source>
        <dbReference type="Google" id="ProtNLM"/>
    </source>
</evidence>
<dbReference type="Pfam" id="PF05721">
    <property type="entry name" value="PhyH"/>
    <property type="match status" value="1"/>
</dbReference>
<sequence>MEHPLPERRFSKHSPLSEADWRQFFEEGYCTIRHLLSADEVTLVEASLHHLIEIAEQRAGFMGRHFDGYFYYRGAQFVVANDAYGHLEKLCRVCGCGSADPTLLQMSRHPKLLQAFADILMSEQFEHLICQFHPKLPGDNVIFPPHRDVEHRLNADPNWSDMNHWGSYVVAVIAIDPAGPDNGGLRVVPGSHRNVGLTGLQPARSQPDPQWSEQAVCPELAPGDVLLMHPYLVHWSDANTGNHPRFSLLSGVSSPGANHNSYPGECTNRMLTAPGF</sequence>
<dbReference type="PANTHER" id="PTHR20883:SF51">
    <property type="entry name" value="PHYTANOYL-COA HYDROXYLASE"/>
    <property type="match status" value="1"/>
</dbReference>
<dbReference type="EMBL" id="BAABFL010000471">
    <property type="protein sequence ID" value="GAA4652189.1"/>
    <property type="molecule type" value="Genomic_DNA"/>
</dbReference>
<gene>
    <name evidence="1" type="ORF">GCM10023116_44730</name>
</gene>
<comment type="caution">
    <text evidence="1">The sequence shown here is derived from an EMBL/GenBank/DDBJ whole genome shotgun (WGS) entry which is preliminary data.</text>
</comment>
<keyword evidence="2" id="KW-1185">Reference proteome</keyword>
<proteinExistence type="predicted"/>
<evidence type="ECO:0000313" key="2">
    <source>
        <dbReference type="Proteomes" id="UP001500604"/>
    </source>
</evidence>
<reference evidence="2" key="1">
    <citation type="journal article" date="2019" name="Int. J. Syst. Evol. Microbiol.">
        <title>The Global Catalogue of Microorganisms (GCM) 10K type strain sequencing project: providing services to taxonomists for standard genome sequencing and annotation.</title>
        <authorList>
            <consortium name="The Broad Institute Genomics Platform"/>
            <consortium name="The Broad Institute Genome Sequencing Center for Infectious Disease"/>
            <person name="Wu L."/>
            <person name="Ma J."/>
        </authorList>
    </citation>
    <scope>NUCLEOTIDE SEQUENCE [LARGE SCALE GENOMIC DNA]</scope>
    <source>
        <strain evidence="2">JCM 17805</strain>
    </source>
</reference>
<evidence type="ECO:0000313" key="1">
    <source>
        <dbReference type="EMBL" id="GAA4652189.1"/>
    </source>
</evidence>
<protein>
    <recommendedName>
        <fullName evidence="3">Phytanoyl-CoA dioxygenase</fullName>
    </recommendedName>
</protein>
<accession>A0ABP8V9J6</accession>
<dbReference type="Proteomes" id="UP001500604">
    <property type="component" value="Unassembled WGS sequence"/>
</dbReference>
<dbReference type="RefSeq" id="WP_345198706.1">
    <property type="nucleotide sequence ID" value="NZ_BAABFL010000471.1"/>
</dbReference>
<dbReference type="PANTHER" id="PTHR20883">
    <property type="entry name" value="PHYTANOYL-COA DIOXYGENASE DOMAIN CONTAINING 1"/>
    <property type="match status" value="1"/>
</dbReference>
<dbReference type="InterPro" id="IPR008775">
    <property type="entry name" value="Phytyl_CoA_dOase-like"/>
</dbReference>
<dbReference type="Gene3D" id="2.60.120.620">
    <property type="entry name" value="q2cbj1_9rhob like domain"/>
    <property type="match status" value="1"/>
</dbReference>